<keyword evidence="6" id="KW-1185">Reference proteome</keyword>
<evidence type="ECO:0000256" key="3">
    <source>
        <dbReference type="ARBA" id="ARBA00023163"/>
    </source>
</evidence>
<keyword evidence="3" id="KW-0804">Transcription</keyword>
<proteinExistence type="predicted"/>
<feature type="domain" description="HTH araC/xylS-type" evidence="4">
    <location>
        <begin position="14"/>
        <end position="113"/>
    </location>
</feature>
<evidence type="ECO:0000313" key="5">
    <source>
        <dbReference type="EMBL" id="MFC5543781.1"/>
    </source>
</evidence>
<dbReference type="InterPro" id="IPR029442">
    <property type="entry name" value="GyrI-like"/>
</dbReference>
<evidence type="ECO:0000259" key="4">
    <source>
        <dbReference type="PROSITE" id="PS01124"/>
    </source>
</evidence>
<dbReference type="Pfam" id="PF06445">
    <property type="entry name" value="GyrI-like"/>
    <property type="match status" value="1"/>
</dbReference>
<sequence>MNDTKAAAYARRFERVFAYIDKHLSGDLSLDRLSEVANFSKFHFHRQFSQYAGISVTRYIQLMRLRRASYRLAFEDATPIIDIALEAGFGNPESFSRAFKSTFGNTPSQFRKAPAWQPWHERYQLPPRERKQPMNVEIIDFPETTVAVLEHRGSPALVNESAKRFIDWRKRTGLSPVKTSETFGLAYDDPATTSPEEFRFDICGSVKQPVPENDLGIVNKVIPAGRCAVIRHLGSHESIGEPAYYLYRQWLPESGEELRDFPLFFHYHNLIPDTPEHELVTDVCLPLI</sequence>
<keyword evidence="2" id="KW-0238">DNA-binding</keyword>
<dbReference type="SUPFAM" id="SSF46689">
    <property type="entry name" value="Homeodomain-like"/>
    <property type="match status" value="2"/>
</dbReference>
<dbReference type="InterPro" id="IPR020449">
    <property type="entry name" value="Tscrpt_reg_AraC-type_HTH"/>
</dbReference>
<dbReference type="RefSeq" id="WP_248157751.1">
    <property type="nucleotide sequence ID" value="NZ_JAKZAJ010000003.1"/>
</dbReference>
<dbReference type="PANTHER" id="PTHR40055">
    <property type="entry name" value="TRANSCRIPTIONAL REGULATOR YGIV-RELATED"/>
    <property type="match status" value="1"/>
</dbReference>
<dbReference type="PROSITE" id="PS00041">
    <property type="entry name" value="HTH_ARAC_FAMILY_1"/>
    <property type="match status" value="1"/>
</dbReference>
<dbReference type="Gene3D" id="1.10.10.60">
    <property type="entry name" value="Homeodomain-like"/>
    <property type="match status" value="2"/>
</dbReference>
<dbReference type="InterPro" id="IPR009057">
    <property type="entry name" value="Homeodomain-like_sf"/>
</dbReference>
<evidence type="ECO:0000313" key="6">
    <source>
        <dbReference type="Proteomes" id="UP001596055"/>
    </source>
</evidence>
<dbReference type="PANTHER" id="PTHR40055:SF1">
    <property type="entry name" value="TRANSCRIPTIONAL REGULATOR YGIV-RELATED"/>
    <property type="match status" value="1"/>
</dbReference>
<dbReference type="Gene3D" id="3.20.80.10">
    <property type="entry name" value="Regulatory factor, effector binding domain"/>
    <property type="match status" value="1"/>
</dbReference>
<dbReference type="SMART" id="SM00871">
    <property type="entry name" value="AraC_E_bind"/>
    <property type="match status" value="1"/>
</dbReference>
<evidence type="ECO:0000256" key="2">
    <source>
        <dbReference type="ARBA" id="ARBA00023125"/>
    </source>
</evidence>
<dbReference type="PRINTS" id="PR00032">
    <property type="entry name" value="HTHARAC"/>
</dbReference>
<accession>A0ABW0RGK0</accession>
<dbReference type="InterPro" id="IPR050908">
    <property type="entry name" value="SmbC-like"/>
</dbReference>
<dbReference type="SMART" id="SM00342">
    <property type="entry name" value="HTH_ARAC"/>
    <property type="match status" value="1"/>
</dbReference>
<gene>
    <name evidence="5" type="ORF">ACFPQA_01835</name>
</gene>
<dbReference type="SUPFAM" id="SSF55136">
    <property type="entry name" value="Probable bacterial effector-binding domain"/>
    <property type="match status" value="1"/>
</dbReference>
<dbReference type="InterPro" id="IPR011256">
    <property type="entry name" value="Reg_factor_effector_dom_sf"/>
</dbReference>
<dbReference type="InterPro" id="IPR018062">
    <property type="entry name" value="HTH_AraC-typ_CS"/>
</dbReference>
<comment type="caution">
    <text evidence="5">The sequence shown here is derived from an EMBL/GenBank/DDBJ whole genome shotgun (WGS) entry which is preliminary data.</text>
</comment>
<dbReference type="Proteomes" id="UP001596055">
    <property type="component" value="Unassembled WGS sequence"/>
</dbReference>
<organism evidence="5 6">
    <name type="scientific">Marinobacter koreensis</name>
    <dbReference type="NCBI Taxonomy" id="335974"/>
    <lineage>
        <taxon>Bacteria</taxon>
        <taxon>Pseudomonadati</taxon>
        <taxon>Pseudomonadota</taxon>
        <taxon>Gammaproteobacteria</taxon>
        <taxon>Pseudomonadales</taxon>
        <taxon>Marinobacteraceae</taxon>
        <taxon>Marinobacter</taxon>
    </lineage>
</organism>
<evidence type="ECO:0000256" key="1">
    <source>
        <dbReference type="ARBA" id="ARBA00023015"/>
    </source>
</evidence>
<reference evidence="6" key="1">
    <citation type="journal article" date="2019" name="Int. J. Syst. Evol. Microbiol.">
        <title>The Global Catalogue of Microorganisms (GCM) 10K type strain sequencing project: providing services to taxonomists for standard genome sequencing and annotation.</title>
        <authorList>
            <consortium name="The Broad Institute Genomics Platform"/>
            <consortium name="The Broad Institute Genome Sequencing Center for Infectious Disease"/>
            <person name="Wu L."/>
            <person name="Ma J."/>
        </authorList>
    </citation>
    <scope>NUCLEOTIDE SEQUENCE [LARGE SCALE GENOMIC DNA]</scope>
    <source>
        <strain evidence="6">CGMCC 4.1799</strain>
    </source>
</reference>
<dbReference type="PROSITE" id="PS01124">
    <property type="entry name" value="HTH_ARAC_FAMILY_2"/>
    <property type="match status" value="1"/>
</dbReference>
<protein>
    <submittedName>
        <fullName evidence="5">GyrI-like domain-containing protein</fullName>
    </submittedName>
</protein>
<name>A0ABW0RGK0_9GAMM</name>
<dbReference type="InterPro" id="IPR018060">
    <property type="entry name" value="HTH_AraC"/>
</dbReference>
<dbReference type="Pfam" id="PF12833">
    <property type="entry name" value="HTH_18"/>
    <property type="match status" value="1"/>
</dbReference>
<dbReference type="EMBL" id="JBHSNL010000001">
    <property type="protein sequence ID" value="MFC5543781.1"/>
    <property type="molecule type" value="Genomic_DNA"/>
</dbReference>
<dbReference type="InterPro" id="IPR010499">
    <property type="entry name" value="AraC_E-bd"/>
</dbReference>
<keyword evidence="1" id="KW-0805">Transcription regulation</keyword>